<dbReference type="EMBL" id="CAMGYJ010000005">
    <property type="protein sequence ID" value="CAI0410822.1"/>
    <property type="molecule type" value="Genomic_DNA"/>
</dbReference>
<dbReference type="PROSITE" id="PS50089">
    <property type="entry name" value="ZF_RING_2"/>
    <property type="match status" value="1"/>
</dbReference>
<evidence type="ECO:0000256" key="2">
    <source>
        <dbReference type="SAM" id="MobiDB-lite"/>
    </source>
</evidence>
<organism evidence="4 5">
    <name type="scientific">Linum tenue</name>
    <dbReference type="NCBI Taxonomy" id="586396"/>
    <lineage>
        <taxon>Eukaryota</taxon>
        <taxon>Viridiplantae</taxon>
        <taxon>Streptophyta</taxon>
        <taxon>Embryophyta</taxon>
        <taxon>Tracheophyta</taxon>
        <taxon>Spermatophyta</taxon>
        <taxon>Magnoliopsida</taxon>
        <taxon>eudicotyledons</taxon>
        <taxon>Gunneridae</taxon>
        <taxon>Pentapetalae</taxon>
        <taxon>rosids</taxon>
        <taxon>fabids</taxon>
        <taxon>Malpighiales</taxon>
        <taxon>Linaceae</taxon>
        <taxon>Linum</taxon>
    </lineage>
</organism>
<feature type="compositionally biased region" description="Basic and acidic residues" evidence="2">
    <location>
        <begin position="395"/>
        <end position="426"/>
    </location>
</feature>
<feature type="compositionally biased region" description="Polar residues" evidence="2">
    <location>
        <begin position="496"/>
        <end position="505"/>
    </location>
</feature>
<proteinExistence type="predicted"/>
<feature type="region of interest" description="Disordered" evidence="2">
    <location>
        <begin position="281"/>
        <end position="306"/>
    </location>
</feature>
<dbReference type="GO" id="GO:0008270">
    <property type="term" value="F:zinc ion binding"/>
    <property type="evidence" value="ECO:0007669"/>
    <property type="project" value="UniProtKB-KW"/>
</dbReference>
<feature type="region of interest" description="Disordered" evidence="2">
    <location>
        <begin position="38"/>
        <end position="81"/>
    </location>
</feature>
<dbReference type="InterPro" id="IPR013083">
    <property type="entry name" value="Znf_RING/FYVE/PHD"/>
</dbReference>
<feature type="region of interest" description="Disordered" evidence="2">
    <location>
        <begin position="242"/>
        <end position="262"/>
    </location>
</feature>
<dbReference type="Pfam" id="PF13920">
    <property type="entry name" value="zf-C3HC4_3"/>
    <property type="match status" value="1"/>
</dbReference>
<dbReference type="Gene3D" id="3.30.40.10">
    <property type="entry name" value="Zinc/RING finger domain, C3HC4 (zinc finger)"/>
    <property type="match status" value="1"/>
</dbReference>
<feature type="compositionally biased region" description="Basic and acidic residues" evidence="2">
    <location>
        <begin position="620"/>
        <end position="631"/>
    </location>
</feature>
<dbReference type="PANTHER" id="PTHR46519:SF2">
    <property type="entry name" value="RING_U-BOX SUPERFAMILY PROTEIN"/>
    <property type="match status" value="1"/>
</dbReference>
<comment type="caution">
    <text evidence="4">The sequence shown here is derived from an EMBL/GenBank/DDBJ whole genome shotgun (WGS) entry which is preliminary data.</text>
</comment>
<feature type="region of interest" description="Disordered" evidence="2">
    <location>
        <begin position="1"/>
        <end position="22"/>
    </location>
</feature>
<feature type="region of interest" description="Disordered" evidence="2">
    <location>
        <begin position="176"/>
        <end position="229"/>
    </location>
</feature>
<dbReference type="Proteomes" id="UP001154282">
    <property type="component" value="Unassembled WGS sequence"/>
</dbReference>
<feature type="region of interest" description="Disordered" evidence="2">
    <location>
        <begin position="127"/>
        <end position="153"/>
    </location>
</feature>
<evidence type="ECO:0000313" key="4">
    <source>
        <dbReference type="EMBL" id="CAI0410822.1"/>
    </source>
</evidence>
<keyword evidence="5" id="KW-1185">Reference proteome</keyword>
<feature type="compositionally biased region" description="Polar residues" evidence="2">
    <location>
        <begin position="431"/>
        <end position="444"/>
    </location>
</feature>
<gene>
    <name evidence="4" type="ORF">LITE_LOCUS14913</name>
</gene>
<dbReference type="PANTHER" id="PTHR46519">
    <property type="entry name" value="RING/U-BOX SUPERFAMILY PROTEIN"/>
    <property type="match status" value="1"/>
</dbReference>
<feature type="region of interest" description="Disordered" evidence="2">
    <location>
        <begin position="496"/>
        <end position="520"/>
    </location>
</feature>
<feature type="region of interest" description="Disordered" evidence="2">
    <location>
        <begin position="612"/>
        <end position="641"/>
    </location>
</feature>
<evidence type="ECO:0000313" key="5">
    <source>
        <dbReference type="Proteomes" id="UP001154282"/>
    </source>
</evidence>
<sequence>MTDFQPVQQKPESTTTNDTRAEFERGWEDLMRGPLDDCMSFASCSSPRTPDDEDDEGDQLVRRRRRSDLEGDDLAESSAARRRHSRILSRWAARQAQEMMITTIERRNRESELMALAGLHTVSMLDSSFLREPQSPSPPTSRRQGGTAERPSTRASAILQMWRELEDEHVLNRARERLRQQRSVDSTTTNDASTTNMSEARGESENQRGEDNNAGSSREHSPDLGEVERERVRQIVRGWMDSGMSDRTSNLSQRNGGGTRGEWLGETERERVRIVREWVQMTSQQQRGSRGARRDDQDEGQPEHIRRDVLRLRGRQAVIDLLMRIERERQRELQGLLEHRAVSEFAHRNRIQSLLRGRFLRNETTVEDERPPSVASSELVQLRQRHTVSGISDINNDRTETDTSLDVQHEDNVQSEPRTQEDDARPLPDQTDASESNAGTDNMNWQENVNQARGWQEEITDSGGGNWQQTDYGPFNEWRDDNAEPVDQNWQQNNVESWPQETPGNVHNEPGRPQEAQGAWHEDGSREAVETWMEGPSDPPRARRSVPLRRLNRFHPPDDENVYSMELRELLSRRSVSNLLRSGFRESLDQLIHSYVERQGRAPIDWDVHRNLPIDEEQQRDEHREDQREAINRPSLVLPSPPVPPPQPLWHQDLHHTGWSRHSMHRSELEWEMMNDLRADMARLQQGMSNMQRMVEACMDMQLELQRSVRQEVSAALNRSSGEKGMAAETSEDGSKWGHVKKGTCCVCCDSHIDSLLYRCGHMCTCSKCANELVRGGGKCPLCRAPIVEVIRAYSIL</sequence>
<evidence type="ECO:0000259" key="3">
    <source>
        <dbReference type="PROSITE" id="PS50089"/>
    </source>
</evidence>
<feature type="region of interest" description="Disordered" evidence="2">
    <location>
        <begin position="386"/>
        <end position="444"/>
    </location>
</feature>
<feature type="compositionally biased region" description="Basic and acidic residues" evidence="2">
    <location>
        <begin position="200"/>
        <end position="229"/>
    </location>
</feature>
<accession>A0AAV0JMV8</accession>
<feature type="domain" description="RING-type" evidence="3">
    <location>
        <begin position="745"/>
        <end position="784"/>
    </location>
</feature>
<protein>
    <recommendedName>
        <fullName evidence="3">RING-type domain-containing protein</fullName>
    </recommendedName>
</protein>
<keyword evidence="1" id="KW-0862">Zinc</keyword>
<keyword evidence="1" id="KW-0863">Zinc-finger</keyword>
<feature type="compositionally biased region" description="Polar residues" evidence="2">
    <location>
        <begin position="245"/>
        <end position="254"/>
    </location>
</feature>
<feature type="compositionally biased region" description="Polar residues" evidence="2">
    <location>
        <begin position="1"/>
        <end position="18"/>
    </location>
</feature>
<keyword evidence="1" id="KW-0479">Metal-binding</keyword>
<dbReference type="SUPFAM" id="SSF57850">
    <property type="entry name" value="RING/U-box"/>
    <property type="match status" value="1"/>
</dbReference>
<feature type="compositionally biased region" description="Basic and acidic residues" evidence="2">
    <location>
        <begin position="292"/>
        <end position="306"/>
    </location>
</feature>
<dbReference type="CDD" id="cd16647">
    <property type="entry name" value="mRING-HC-C3HC5_NEU1"/>
    <property type="match status" value="1"/>
</dbReference>
<dbReference type="AlphaFoldDB" id="A0AAV0JMV8"/>
<evidence type="ECO:0000256" key="1">
    <source>
        <dbReference type="PROSITE-ProRule" id="PRU00175"/>
    </source>
</evidence>
<name>A0AAV0JMV8_9ROSI</name>
<dbReference type="InterPro" id="IPR001841">
    <property type="entry name" value="Znf_RING"/>
</dbReference>
<reference evidence="4" key="1">
    <citation type="submission" date="2022-08" db="EMBL/GenBank/DDBJ databases">
        <authorList>
            <person name="Gutierrez-Valencia J."/>
        </authorList>
    </citation>
    <scope>NUCLEOTIDE SEQUENCE</scope>
</reference>
<feature type="compositionally biased region" description="Low complexity" evidence="2">
    <location>
        <begin position="185"/>
        <end position="196"/>
    </location>
</feature>